<protein>
    <submittedName>
        <fullName evidence="1">Uncharacterized protein</fullName>
    </submittedName>
</protein>
<reference evidence="1 2" key="1">
    <citation type="submission" date="2024-05" db="EMBL/GenBank/DDBJ databases">
        <title>Haplotype-resolved chromosome-level genome assembly of Huyou (Citrus changshanensis).</title>
        <authorList>
            <person name="Miao C."/>
            <person name="Chen W."/>
            <person name="Wu Y."/>
            <person name="Wang L."/>
            <person name="Zhao S."/>
            <person name="Grierson D."/>
            <person name="Xu C."/>
            <person name="Chen K."/>
        </authorList>
    </citation>
    <scope>NUCLEOTIDE SEQUENCE [LARGE SCALE GENOMIC DNA]</scope>
    <source>
        <strain evidence="1">01-14</strain>
        <tissue evidence="1">Leaf</tissue>
    </source>
</reference>
<accession>A0AAP0MJX6</accession>
<evidence type="ECO:0000313" key="2">
    <source>
        <dbReference type="Proteomes" id="UP001428341"/>
    </source>
</evidence>
<organism evidence="1 2">
    <name type="scientific">Citrus x changshan-huyou</name>
    <dbReference type="NCBI Taxonomy" id="2935761"/>
    <lineage>
        <taxon>Eukaryota</taxon>
        <taxon>Viridiplantae</taxon>
        <taxon>Streptophyta</taxon>
        <taxon>Embryophyta</taxon>
        <taxon>Tracheophyta</taxon>
        <taxon>Spermatophyta</taxon>
        <taxon>Magnoliopsida</taxon>
        <taxon>eudicotyledons</taxon>
        <taxon>Gunneridae</taxon>
        <taxon>Pentapetalae</taxon>
        <taxon>rosids</taxon>
        <taxon>malvids</taxon>
        <taxon>Sapindales</taxon>
        <taxon>Rutaceae</taxon>
        <taxon>Aurantioideae</taxon>
        <taxon>Citrus</taxon>
    </lineage>
</organism>
<name>A0AAP0MJX6_9ROSI</name>
<comment type="caution">
    <text evidence="1">The sequence shown here is derived from an EMBL/GenBank/DDBJ whole genome shotgun (WGS) entry which is preliminary data.</text>
</comment>
<proteinExistence type="predicted"/>
<dbReference type="Proteomes" id="UP001428341">
    <property type="component" value="Unassembled WGS sequence"/>
</dbReference>
<keyword evidence="2" id="KW-1185">Reference proteome</keyword>
<sequence>MHQPNKNGVFRRWYNVKASTDLAADRGMMKNSQKMTTLYRAAWLSASIVVTRSIRLKNWIYKERELIYFHVRKSRKIRVPERTRSVLEPAFCPNKIPVSISVDGFPTTISSLSVDPHMAATIHPAPVILD</sequence>
<dbReference type="EMBL" id="JBCGBO010000004">
    <property type="protein sequence ID" value="KAK9210544.1"/>
    <property type="molecule type" value="Genomic_DNA"/>
</dbReference>
<gene>
    <name evidence="1" type="ORF">WN944_002915</name>
</gene>
<evidence type="ECO:0000313" key="1">
    <source>
        <dbReference type="EMBL" id="KAK9210544.1"/>
    </source>
</evidence>
<dbReference type="AlphaFoldDB" id="A0AAP0MJX6"/>